<feature type="compositionally biased region" description="Low complexity" evidence="1">
    <location>
        <begin position="28"/>
        <end position="42"/>
    </location>
</feature>
<feature type="region of interest" description="Disordered" evidence="1">
    <location>
        <begin position="335"/>
        <end position="373"/>
    </location>
</feature>
<dbReference type="Proteomes" id="UP000636709">
    <property type="component" value="Unassembled WGS sequence"/>
</dbReference>
<dbReference type="AlphaFoldDB" id="A0A835FRS6"/>
<dbReference type="OrthoDB" id="696629at2759"/>
<feature type="compositionally biased region" description="Low complexity" evidence="1">
    <location>
        <begin position="216"/>
        <end position="227"/>
    </location>
</feature>
<dbReference type="PANTHER" id="PTHR47853">
    <property type="entry name" value="EXPRESSED PROTEIN"/>
    <property type="match status" value="1"/>
</dbReference>
<evidence type="ECO:0000313" key="2">
    <source>
        <dbReference type="EMBL" id="KAF8772816.1"/>
    </source>
</evidence>
<reference evidence="2" key="1">
    <citation type="submission" date="2020-07" db="EMBL/GenBank/DDBJ databases">
        <title>Genome sequence and genetic diversity analysis of an under-domesticated orphan crop, white fonio (Digitaria exilis).</title>
        <authorList>
            <person name="Bennetzen J.L."/>
            <person name="Chen S."/>
            <person name="Ma X."/>
            <person name="Wang X."/>
            <person name="Yssel A.E.J."/>
            <person name="Chaluvadi S.R."/>
            <person name="Johnson M."/>
            <person name="Gangashetty P."/>
            <person name="Hamidou F."/>
            <person name="Sanogo M.D."/>
            <person name="Zwaenepoel A."/>
            <person name="Wallace J."/>
            <person name="Van De Peer Y."/>
            <person name="Van Deynze A."/>
        </authorList>
    </citation>
    <scope>NUCLEOTIDE SEQUENCE</scope>
    <source>
        <tissue evidence="2">Leaves</tissue>
    </source>
</reference>
<accession>A0A835FRS6</accession>
<dbReference type="PANTHER" id="PTHR47853:SF1">
    <property type="entry name" value="EXPRESSED PROTEIN"/>
    <property type="match status" value="1"/>
</dbReference>
<feature type="compositionally biased region" description="Basic and acidic residues" evidence="1">
    <location>
        <begin position="228"/>
        <end position="239"/>
    </location>
</feature>
<comment type="caution">
    <text evidence="2">The sequence shown here is derived from an EMBL/GenBank/DDBJ whole genome shotgun (WGS) entry which is preliminary data.</text>
</comment>
<sequence>MRAPSGPGSHHKAPNGGSSRRAPFLAHSLSLSSQSPSSRLRSIQTRSSRAGKPSRRRATRAGDMALRRWKPFLGAFPLIDAAIEGADPAAGGLLSRDEFRSARGRIIELLCDAAADEDEEEAEGLCVLLDEAMAGSLATLRAVPAERLALASGDLVGAIGQLMKDHASEPVRGLARDVVRGWKADVGAKLARARAAMDLLDGLSSTAPPPPLQDVATTAPPTAADSSARAEKILEEQARPRKTSVVVSNSRRVSTTESYAALSKKRSSDPIVRSSNDVKPAANMGAPAAVSALPKKTPPVVLVSRVAEEGKKIEATKRKLHDHERYQEAEYAKRRRTIQMIKPPRPPPATAPRIAHQSVRPRNCAAERCLKKS</sequence>
<keyword evidence="3" id="KW-1185">Reference proteome</keyword>
<feature type="compositionally biased region" description="Low complexity" evidence="1">
    <location>
        <begin position="243"/>
        <end position="256"/>
    </location>
</feature>
<evidence type="ECO:0000313" key="3">
    <source>
        <dbReference type="Proteomes" id="UP000636709"/>
    </source>
</evidence>
<evidence type="ECO:0008006" key="4">
    <source>
        <dbReference type="Google" id="ProtNLM"/>
    </source>
</evidence>
<evidence type="ECO:0000256" key="1">
    <source>
        <dbReference type="SAM" id="MobiDB-lite"/>
    </source>
</evidence>
<feature type="region of interest" description="Disordered" evidence="1">
    <location>
        <begin position="1"/>
        <end position="61"/>
    </location>
</feature>
<protein>
    <recommendedName>
        <fullName evidence="4">TFIIS N-terminal domain-containing protein</fullName>
    </recommendedName>
</protein>
<dbReference type="EMBL" id="JACEFO010000353">
    <property type="protein sequence ID" value="KAF8772816.1"/>
    <property type="molecule type" value="Genomic_DNA"/>
</dbReference>
<proteinExistence type="predicted"/>
<feature type="region of interest" description="Disordered" evidence="1">
    <location>
        <begin position="202"/>
        <end position="279"/>
    </location>
</feature>
<gene>
    <name evidence="2" type="ORF">HU200_005200</name>
</gene>
<organism evidence="2 3">
    <name type="scientific">Digitaria exilis</name>
    <dbReference type="NCBI Taxonomy" id="1010633"/>
    <lineage>
        <taxon>Eukaryota</taxon>
        <taxon>Viridiplantae</taxon>
        <taxon>Streptophyta</taxon>
        <taxon>Embryophyta</taxon>
        <taxon>Tracheophyta</taxon>
        <taxon>Spermatophyta</taxon>
        <taxon>Magnoliopsida</taxon>
        <taxon>Liliopsida</taxon>
        <taxon>Poales</taxon>
        <taxon>Poaceae</taxon>
        <taxon>PACMAD clade</taxon>
        <taxon>Panicoideae</taxon>
        <taxon>Panicodae</taxon>
        <taxon>Paniceae</taxon>
        <taxon>Anthephorinae</taxon>
        <taxon>Digitaria</taxon>
    </lineage>
</organism>
<name>A0A835FRS6_9POAL</name>